<dbReference type="Pfam" id="PF04851">
    <property type="entry name" value="ResIII"/>
    <property type="match status" value="1"/>
</dbReference>
<keyword evidence="5" id="KW-1185">Reference proteome</keyword>
<organism evidence="4 5">
    <name type="scientific">Marinagarivorans cellulosilyticus</name>
    <dbReference type="NCBI Taxonomy" id="2721545"/>
    <lineage>
        <taxon>Bacteria</taxon>
        <taxon>Pseudomonadati</taxon>
        <taxon>Pseudomonadota</taxon>
        <taxon>Gammaproteobacteria</taxon>
        <taxon>Cellvibrionales</taxon>
        <taxon>Cellvibrionaceae</taxon>
        <taxon>Marinagarivorans</taxon>
    </lineage>
</organism>
<dbReference type="InterPro" id="IPR001650">
    <property type="entry name" value="Helicase_C-like"/>
</dbReference>
<sequence length="479" mass="53042">MKLRRWQREAVSRCLSRYRNGQAHFLCLATPGAGKTFMASTVAKRLLNSGEIDLVFCFSPSINVSNSFQATLEGVLGYRLDGLLGAKGHVLTYQSMLNLDQTFWSLLTSHRTLVIFDEIHHCAGDHLGNANAWGQKIIQNIQGNATYSLALTGTPWRSDRIPIALTSYCHEGTVHCDYTYGLAQAIKDGVCRTPRITGIDNEKISVKCEGKEDVYRSINDLLKSSHCTYQQLLENRTLIQYLIELSQKSLNSIRKYNPSAGGLIVAASVEHAMLIATILENTCGEIPAVVTYMHEDSQQAIQQFRNANTKWIVSVGMISEGTDIPRLQVCCHLTRVKTELYFRQVLGRILRVQNNAHEDALLLMPAEPKLMEFAHRIAEDIPSSTAVLIKMMEESIAPITNGAPEIEPGSTEEEGFTAAPRDTTEHIESLSDLTSLTLGDPDDGNTPLPFTSLAEAYETTLGLFGRFKKRMVSFSPVAG</sequence>
<protein>
    <recommendedName>
        <fullName evidence="6">Diguanylate cyclase</fullName>
    </recommendedName>
</protein>
<evidence type="ECO:0000256" key="1">
    <source>
        <dbReference type="SAM" id="MobiDB-lite"/>
    </source>
</evidence>
<evidence type="ECO:0000313" key="5">
    <source>
        <dbReference type="Proteomes" id="UP001320119"/>
    </source>
</evidence>
<feature type="domain" description="Helicase/UvrB N-terminal" evidence="3">
    <location>
        <begin position="1"/>
        <end position="155"/>
    </location>
</feature>
<evidence type="ECO:0008006" key="6">
    <source>
        <dbReference type="Google" id="ProtNLM"/>
    </source>
</evidence>
<dbReference type="InterPro" id="IPR027417">
    <property type="entry name" value="P-loop_NTPase"/>
</dbReference>
<dbReference type="EMBL" id="AP023086">
    <property type="protein sequence ID" value="BCD98707.1"/>
    <property type="molecule type" value="Genomic_DNA"/>
</dbReference>
<dbReference type="KEGG" id="marq:MARGE09_P2908"/>
<dbReference type="Gene3D" id="3.40.50.300">
    <property type="entry name" value="P-loop containing nucleotide triphosphate hydrolases"/>
    <property type="match status" value="2"/>
</dbReference>
<dbReference type="AlphaFoldDB" id="A0AAN1WJG5"/>
<dbReference type="InterPro" id="IPR006935">
    <property type="entry name" value="Helicase/UvrB_N"/>
</dbReference>
<evidence type="ECO:0000259" key="3">
    <source>
        <dbReference type="Pfam" id="PF04851"/>
    </source>
</evidence>
<dbReference type="PANTHER" id="PTHR47396:SF1">
    <property type="entry name" value="ATP-DEPENDENT HELICASE IRC3-RELATED"/>
    <property type="match status" value="1"/>
</dbReference>
<dbReference type="Proteomes" id="UP001320119">
    <property type="component" value="Chromosome"/>
</dbReference>
<dbReference type="GO" id="GO:0005829">
    <property type="term" value="C:cytosol"/>
    <property type="evidence" value="ECO:0007669"/>
    <property type="project" value="TreeGrafter"/>
</dbReference>
<proteinExistence type="predicted"/>
<dbReference type="Pfam" id="PF00271">
    <property type="entry name" value="Helicase_C"/>
    <property type="match status" value="1"/>
</dbReference>
<feature type="region of interest" description="Disordered" evidence="1">
    <location>
        <begin position="400"/>
        <end position="420"/>
    </location>
</feature>
<evidence type="ECO:0000313" key="4">
    <source>
        <dbReference type="EMBL" id="BCD98707.1"/>
    </source>
</evidence>
<feature type="domain" description="Helicase C-terminal" evidence="2">
    <location>
        <begin position="263"/>
        <end position="352"/>
    </location>
</feature>
<dbReference type="GO" id="GO:0016787">
    <property type="term" value="F:hydrolase activity"/>
    <property type="evidence" value="ECO:0007669"/>
    <property type="project" value="InterPro"/>
</dbReference>
<dbReference type="InterPro" id="IPR050742">
    <property type="entry name" value="Helicase_Restrict-Modif_Enz"/>
</dbReference>
<gene>
    <name evidence="4" type="ORF">MARGE09_P2908</name>
</gene>
<accession>A0AAN1WJG5</accession>
<name>A0AAN1WJG5_9GAMM</name>
<dbReference type="SUPFAM" id="SSF52540">
    <property type="entry name" value="P-loop containing nucleoside triphosphate hydrolases"/>
    <property type="match status" value="2"/>
</dbReference>
<dbReference type="GO" id="GO:0003677">
    <property type="term" value="F:DNA binding"/>
    <property type="evidence" value="ECO:0007669"/>
    <property type="project" value="InterPro"/>
</dbReference>
<reference evidence="4 5" key="1">
    <citation type="journal article" date="2022" name="IScience">
        <title>An ultrasensitive nanofiber-based assay for enzymatic hydrolysis and deep-sea microbial degradation of cellulose.</title>
        <authorList>
            <person name="Tsudome M."/>
            <person name="Tachioka M."/>
            <person name="Miyazaki M."/>
            <person name="Uchimura K."/>
            <person name="Tsuda M."/>
            <person name="Takaki Y."/>
            <person name="Deguchi S."/>
        </authorList>
    </citation>
    <scope>NUCLEOTIDE SEQUENCE [LARGE SCALE GENOMIC DNA]</scope>
    <source>
        <strain evidence="4 5">GE09</strain>
    </source>
</reference>
<dbReference type="PANTHER" id="PTHR47396">
    <property type="entry name" value="TYPE I RESTRICTION ENZYME ECOKI R PROTEIN"/>
    <property type="match status" value="1"/>
</dbReference>
<dbReference type="RefSeq" id="WP_236983228.1">
    <property type="nucleotide sequence ID" value="NZ_AP023086.1"/>
</dbReference>
<evidence type="ECO:0000259" key="2">
    <source>
        <dbReference type="Pfam" id="PF00271"/>
    </source>
</evidence>
<dbReference type="GO" id="GO:0005524">
    <property type="term" value="F:ATP binding"/>
    <property type="evidence" value="ECO:0007669"/>
    <property type="project" value="InterPro"/>
</dbReference>